<proteinExistence type="predicted"/>
<gene>
    <name evidence="2" type="ORF">ACFPN9_10280</name>
</gene>
<feature type="domain" description="NAD-dependent epimerase/dehydratase" evidence="1">
    <location>
        <begin position="4"/>
        <end position="244"/>
    </location>
</feature>
<dbReference type="InterPro" id="IPR001509">
    <property type="entry name" value="Epimerase_deHydtase"/>
</dbReference>
<dbReference type="Proteomes" id="UP001596060">
    <property type="component" value="Unassembled WGS sequence"/>
</dbReference>
<dbReference type="InterPro" id="IPR050177">
    <property type="entry name" value="Lipid_A_modif_metabolic_enz"/>
</dbReference>
<comment type="caution">
    <text evidence="2">The sequence shown here is derived from an EMBL/GenBank/DDBJ whole genome shotgun (WGS) entry which is preliminary data.</text>
</comment>
<reference evidence="3" key="1">
    <citation type="journal article" date="2019" name="Int. J. Syst. Evol. Microbiol.">
        <title>The Global Catalogue of Microorganisms (GCM) 10K type strain sequencing project: providing services to taxonomists for standard genome sequencing and annotation.</title>
        <authorList>
            <consortium name="The Broad Institute Genomics Platform"/>
            <consortium name="The Broad Institute Genome Sequencing Center for Infectious Disease"/>
            <person name="Wu L."/>
            <person name="Ma J."/>
        </authorList>
    </citation>
    <scope>NUCLEOTIDE SEQUENCE [LARGE SCALE GENOMIC DNA]</scope>
    <source>
        <strain evidence="3">CCUG 43117</strain>
    </source>
</reference>
<evidence type="ECO:0000259" key="1">
    <source>
        <dbReference type="Pfam" id="PF01370"/>
    </source>
</evidence>
<dbReference type="EMBL" id="JBHSLU010000019">
    <property type="protein sequence ID" value="MFC5505645.1"/>
    <property type="molecule type" value="Genomic_DNA"/>
</dbReference>
<keyword evidence="3" id="KW-1185">Reference proteome</keyword>
<protein>
    <submittedName>
        <fullName evidence="2">NAD-dependent epimerase/dehydratase family protein</fullName>
    </submittedName>
</protein>
<dbReference type="SUPFAM" id="SSF51735">
    <property type="entry name" value="NAD(P)-binding Rossmann-fold domains"/>
    <property type="match status" value="1"/>
</dbReference>
<dbReference type="InterPro" id="IPR036291">
    <property type="entry name" value="NAD(P)-bd_dom_sf"/>
</dbReference>
<dbReference type="PANTHER" id="PTHR43245">
    <property type="entry name" value="BIFUNCTIONAL POLYMYXIN RESISTANCE PROTEIN ARNA"/>
    <property type="match status" value="1"/>
</dbReference>
<dbReference type="Pfam" id="PF01370">
    <property type="entry name" value="Epimerase"/>
    <property type="match status" value="1"/>
</dbReference>
<sequence>MRTLIFGGAGFVGLNIAEALLRAGHAVTAFDRSPIPEAALQAFAKLPGGFIAIQGDVTDEAAVAAAIEPGTDLVVMGAAITAGRERDASDPATTLKVNLLAQVPILAAARATGVRRVVNLSSAAAYGATGERVAELEETTPGDPVGLYAITKWASERVGARLGDLWGLDVVSLRLSGVFGPWEHATGVRDTLSPHCQILAAAVAGEPAILPRPGLRDWIYAPDVADALLAVAAAEKLGHGVYNVSTGTRFTLLDWGQRLAQAFPGFVCRLAEPGEAATIDFHGPSDRAPMAVARIAHDIGWSAQTEGLASADRLAAWWQAHGRSMETGR</sequence>
<evidence type="ECO:0000313" key="2">
    <source>
        <dbReference type="EMBL" id="MFC5505645.1"/>
    </source>
</evidence>
<evidence type="ECO:0000313" key="3">
    <source>
        <dbReference type="Proteomes" id="UP001596060"/>
    </source>
</evidence>
<organism evidence="2 3">
    <name type="scientific">Bosea massiliensis</name>
    <dbReference type="NCBI Taxonomy" id="151419"/>
    <lineage>
        <taxon>Bacteria</taxon>
        <taxon>Pseudomonadati</taxon>
        <taxon>Pseudomonadota</taxon>
        <taxon>Alphaproteobacteria</taxon>
        <taxon>Hyphomicrobiales</taxon>
        <taxon>Boseaceae</taxon>
        <taxon>Bosea</taxon>
    </lineage>
</organism>
<accession>A0ABW0NZK9</accession>
<name>A0ABW0NZK9_9HYPH</name>
<dbReference type="Gene3D" id="3.40.50.720">
    <property type="entry name" value="NAD(P)-binding Rossmann-like Domain"/>
    <property type="match status" value="1"/>
</dbReference>
<dbReference type="RefSeq" id="WP_377816810.1">
    <property type="nucleotide sequence ID" value="NZ_JBHSLU010000019.1"/>
</dbReference>